<protein>
    <submittedName>
        <fullName evidence="1">Uncharacterized protein</fullName>
    </submittedName>
</protein>
<name>A0A2Z6S0D1_9GLOM</name>
<reference evidence="2" key="2">
    <citation type="submission" date="2019-10" db="EMBL/GenBank/DDBJ databases">
        <title>Conservation and host-specific expression of non-tandemly repeated heterogenous ribosome RNA gene in arbuscular mycorrhizal fungi.</title>
        <authorList>
            <person name="Maeda T."/>
            <person name="Kobayashi Y."/>
            <person name="Nakagawa T."/>
            <person name="Ezawa T."/>
            <person name="Yamaguchi K."/>
            <person name="Bino T."/>
            <person name="Nishimoto Y."/>
            <person name="Shigenobu S."/>
            <person name="Kawaguchi M."/>
        </authorList>
    </citation>
    <scope>NUCLEOTIDE SEQUENCE</scope>
    <source>
        <strain evidence="2">HR1</strain>
    </source>
</reference>
<dbReference type="STRING" id="94130.A0A2Z6S0D1"/>
<evidence type="ECO:0000313" key="2">
    <source>
        <dbReference type="EMBL" id="GES73779.1"/>
    </source>
</evidence>
<dbReference type="Proteomes" id="UP000615446">
    <property type="component" value="Unassembled WGS sequence"/>
</dbReference>
<dbReference type="EMBL" id="BEXD01004082">
    <property type="protein sequence ID" value="GBC06553.1"/>
    <property type="molecule type" value="Genomic_DNA"/>
</dbReference>
<dbReference type="AlphaFoldDB" id="A0A2Z6S0D1"/>
<keyword evidence="3" id="KW-1185">Reference proteome</keyword>
<evidence type="ECO:0000313" key="1">
    <source>
        <dbReference type="EMBL" id="GBC06553.1"/>
    </source>
</evidence>
<sequence length="365" mass="43382">MIIHNDLTINASGRDFILRHSIDKPKEKRLFLCILLGYDVQRTHYILDNKFPSGSFLNALEDYKQKTLPLDTKEQMYTAIMTLVHHNAFQMKYDWFIIFIIANEIDPNYTFIDRLKSLKYSNENLAMFIERCKTIKPYNENIKFECYAKIAKWLIRLCHNMDSLLILWNDVLFHNSEIDRNIFKCFIEQIQECISHDDAVDLKHHFKRIPADYRYDVLYWGRDEVIQSLESISQSYTLELLNSFPKILEYCFHNDLSDTEEEKISESCIVWFKNLIKKLNASSSNESDLIFSMFQQLELVHPFLNQKDNIWGNLSDIALERTKNCPENQIFDAIKFVVQINQNDVKKLFLNIVQERLKKHYTTNG</sequence>
<organism evidence="1 3">
    <name type="scientific">Rhizophagus clarus</name>
    <dbReference type="NCBI Taxonomy" id="94130"/>
    <lineage>
        <taxon>Eukaryota</taxon>
        <taxon>Fungi</taxon>
        <taxon>Fungi incertae sedis</taxon>
        <taxon>Mucoromycota</taxon>
        <taxon>Glomeromycotina</taxon>
        <taxon>Glomeromycetes</taxon>
        <taxon>Glomerales</taxon>
        <taxon>Glomeraceae</taxon>
        <taxon>Rhizophagus</taxon>
    </lineage>
</organism>
<reference evidence="1 3" key="1">
    <citation type="submission" date="2017-11" db="EMBL/GenBank/DDBJ databases">
        <title>The genome of Rhizophagus clarus HR1 reveals common genetic basis of auxotrophy among arbuscular mycorrhizal fungi.</title>
        <authorList>
            <person name="Kobayashi Y."/>
        </authorList>
    </citation>
    <scope>NUCLEOTIDE SEQUENCE [LARGE SCALE GENOMIC DNA]</scope>
    <source>
        <strain evidence="1 3">HR1</strain>
    </source>
</reference>
<dbReference type="EMBL" id="BLAL01000011">
    <property type="protein sequence ID" value="GES73779.1"/>
    <property type="molecule type" value="Genomic_DNA"/>
</dbReference>
<gene>
    <name evidence="2" type="ORF">RCL2_000129400</name>
    <name evidence="1" type="ORF">RclHR1_06900006</name>
</gene>
<comment type="caution">
    <text evidence="1">The sequence shown here is derived from an EMBL/GenBank/DDBJ whole genome shotgun (WGS) entry which is preliminary data.</text>
</comment>
<dbReference type="OrthoDB" id="2400221at2759"/>
<proteinExistence type="predicted"/>
<evidence type="ECO:0000313" key="3">
    <source>
        <dbReference type="Proteomes" id="UP000247702"/>
    </source>
</evidence>
<accession>A0A2Z6S0D1</accession>
<dbReference type="Proteomes" id="UP000247702">
    <property type="component" value="Unassembled WGS sequence"/>
</dbReference>